<dbReference type="Gene3D" id="3.90.70.10">
    <property type="entry name" value="Cysteine proteinases"/>
    <property type="match status" value="1"/>
</dbReference>
<dbReference type="Gene3D" id="2.30.30.190">
    <property type="entry name" value="CAP Gly-rich-like domain"/>
    <property type="match status" value="1"/>
</dbReference>
<comment type="similarity">
    <text evidence="4">Belongs to the peptidase C19 family.</text>
</comment>
<dbReference type="PROSITE" id="PS50245">
    <property type="entry name" value="CAP_GLY_2"/>
    <property type="match status" value="1"/>
</dbReference>
<dbReference type="STRING" id="400682.A0A1X7TEA6"/>
<feature type="region of interest" description="Disordered" evidence="13">
    <location>
        <begin position="89"/>
        <end position="316"/>
    </location>
</feature>
<keyword evidence="6" id="KW-0963">Cytoplasm</keyword>
<dbReference type="eggNOG" id="KOG3556">
    <property type="taxonomic scope" value="Eukaryota"/>
</dbReference>
<name>A0A1X7TEA6_AMPQE</name>
<keyword evidence="10" id="KW-0378">Hydrolase</keyword>
<reference evidence="15" key="1">
    <citation type="submission" date="2017-05" db="UniProtKB">
        <authorList>
            <consortium name="EnsemblMetazoa"/>
        </authorList>
    </citation>
    <scope>IDENTIFICATION</scope>
</reference>
<dbReference type="SUPFAM" id="SSF74924">
    <property type="entry name" value="Cap-Gly domain"/>
    <property type="match status" value="1"/>
</dbReference>
<dbReference type="EC" id="3.4.19.12" evidence="5"/>
<evidence type="ECO:0000259" key="14">
    <source>
        <dbReference type="PROSITE" id="PS50245"/>
    </source>
</evidence>
<proteinExistence type="inferred from homology"/>
<keyword evidence="7" id="KW-0645">Protease</keyword>
<feature type="domain" description="CAP-Gly" evidence="14">
    <location>
        <begin position="340"/>
        <end position="391"/>
    </location>
</feature>
<dbReference type="GO" id="GO:0005813">
    <property type="term" value="C:centrosome"/>
    <property type="evidence" value="ECO:0007669"/>
    <property type="project" value="UniProtKB-SubCell"/>
</dbReference>
<evidence type="ECO:0000256" key="7">
    <source>
        <dbReference type="ARBA" id="ARBA00022670"/>
    </source>
</evidence>
<evidence type="ECO:0000256" key="9">
    <source>
        <dbReference type="ARBA" id="ARBA00022786"/>
    </source>
</evidence>
<dbReference type="AlphaFoldDB" id="A0A1X7TEA6"/>
<feature type="compositionally biased region" description="Basic and acidic residues" evidence="13">
    <location>
        <begin position="248"/>
        <end position="297"/>
    </location>
</feature>
<evidence type="ECO:0000256" key="10">
    <source>
        <dbReference type="ARBA" id="ARBA00022801"/>
    </source>
</evidence>
<feature type="compositionally biased region" description="Basic and acidic residues" evidence="13">
    <location>
        <begin position="201"/>
        <end position="217"/>
    </location>
</feature>
<dbReference type="GO" id="GO:0004843">
    <property type="term" value="F:cysteine-type deubiquitinase activity"/>
    <property type="evidence" value="ECO:0007669"/>
    <property type="project" value="UniProtKB-EC"/>
</dbReference>
<dbReference type="OrthoDB" id="5984635at2759"/>
<dbReference type="GO" id="GO:0006508">
    <property type="term" value="P:proteolysis"/>
    <property type="evidence" value="ECO:0007669"/>
    <property type="project" value="UniProtKB-KW"/>
</dbReference>
<keyword evidence="12" id="KW-0862">Zinc</keyword>
<dbReference type="Pfam" id="PF01302">
    <property type="entry name" value="CAP_GLY"/>
    <property type="match status" value="1"/>
</dbReference>
<dbReference type="InterPro" id="IPR000938">
    <property type="entry name" value="CAP-Gly_domain"/>
</dbReference>
<evidence type="ECO:0000313" key="15">
    <source>
        <dbReference type="EnsemblMetazoa" id="Aqu2.1.12940_001"/>
    </source>
</evidence>
<dbReference type="PANTHER" id="PTHR11830">
    <property type="entry name" value="40S RIBOSOMAL PROTEIN S3A"/>
    <property type="match status" value="1"/>
</dbReference>
<dbReference type="InParanoid" id="A0A1X7TEA6"/>
<evidence type="ECO:0000256" key="13">
    <source>
        <dbReference type="SAM" id="MobiDB-lite"/>
    </source>
</evidence>
<feature type="compositionally biased region" description="Basic and acidic residues" evidence="13">
    <location>
        <begin position="89"/>
        <end position="99"/>
    </location>
</feature>
<evidence type="ECO:0000256" key="2">
    <source>
        <dbReference type="ARBA" id="ARBA00004300"/>
    </source>
</evidence>
<keyword evidence="9" id="KW-0833">Ubl conjugation pathway</keyword>
<evidence type="ECO:0000256" key="12">
    <source>
        <dbReference type="ARBA" id="ARBA00022833"/>
    </source>
</evidence>
<dbReference type="EnsemblMetazoa" id="Aqu2.1.12940_001">
    <property type="protein sequence ID" value="Aqu2.1.12940_001"/>
    <property type="gene ID" value="Aqu2.1.12940"/>
</dbReference>
<feature type="compositionally biased region" description="Polar residues" evidence="13">
    <location>
        <begin position="219"/>
        <end position="233"/>
    </location>
</feature>
<comment type="catalytic activity">
    <reaction evidence="1">
        <text>Thiol-dependent hydrolysis of ester, thioester, amide, peptide and isopeptide bonds formed by the C-terminal Gly of ubiquitin (a 76-residue protein attached to proteins as an intracellular targeting signal).</text>
        <dbReference type="EC" id="3.4.19.12"/>
    </reaction>
</comment>
<evidence type="ECO:0000256" key="8">
    <source>
        <dbReference type="ARBA" id="ARBA00022723"/>
    </source>
</evidence>
<dbReference type="SMART" id="SM01052">
    <property type="entry name" value="CAP_GLY"/>
    <property type="match status" value="1"/>
</dbReference>
<comment type="subcellular location">
    <subcellularLocation>
        <location evidence="2">Cytoplasm</location>
        <location evidence="2">Cytoskeleton</location>
        <location evidence="2">Microtubule organizing center</location>
        <location evidence="2">Centrosome</location>
    </subcellularLocation>
    <subcellularLocation>
        <location evidence="3">Cytoplasm</location>
        <location evidence="3">Perinuclear region</location>
    </subcellularLocation>
</comment>
<dbReference type="GO" id="GO:0048471">
    <property type="term" value="C:perinuclear region of cytoplasm"/>
    <property type="evidence" value="ECO:0007669"/>
    <property type="project" value="UniProtKB-SubCell"/>
</dbReference>
<accession>A0A1X7TEA6</accession>
<evidence type="ECO:0000256" key="11">
    <source>
        <dbReference type="ARBA" id="ARBA00022807"/>
    </source>
</evidence>
<keyword evidence="11" id="KW-0788">Thiol protease</keyword>
<feature type="compositionally biased region" description="Pro residues" evidence="13">
    <location>
        <begin position="298"/>
        <end position="309"/>
    </location>
</feature>
<evidence type="ECO:0000256" key="3">
    <source>
        <dbReference type="ARBA" id="ARBA00004556"/>
    </source>
</evidence>
<keyword evidence="8" id="KW-0479">Metal-binding</keyword>
<organism evidence="15">
    <name type="scientific">Amphimedon queenslandica</name>
    <name type="common">Sponge</name>
    <dbReference type="NCBI Taxonomy" id="400682"/>
    <lineage>
        <taxon>Eukaryota</taxon>
        <taxon>Metazoa</taxon>
        <taxon>Porifera</taxon>
        <taxon>Demospongiae</taxon>
        <taxon>Heteroscleromorpha</taxon>
        <taxon>Haplosclerida</taxon>
        <taxon>Niphatidae</taxon>
        <taxon>Amphimedon</taxon>
    </lineage>
</organism>
<evidence type="ECO:0000256" key="6">
    <source>
        <dbReference type="ARBA" id="ARBA00022490"/>
    </source>
</evidence>
<dbReference type="GO" id="GO:0046872">
    <property type="term" value="F:metal ion binding"/>
    <property type="evidence" value="ECO:0007669"/>
    <property type="project" value="UniProtKB-KW"/>
</dbReference>
<evidence type="ECO:0000256" key="1">
    <source>
        <dbReference type="ARBA" id="ARBA00000707"/>
    </source>
</evidence>
<protein>
    <recommendedName>
        <fullName evidence="5">ubiquitinyl hydrolase 1</fullName>
        <ecNumber evidence="5">3.4.19.12</ecNumber>
    </recommendedName>
</protein>
<dbReference type="InterPro" id="IPR036859">
    <property type="entry name" value="CAP-Gly_dom_sf"/>
</dbReference>
<evidence type="ECO:0000256" key="5">
    <source>
        <dbReference type="ARBA" id="ARBA00012759"/>
    </source>
</evidence>
<evidence type="ECO:0000256" key="4">
    <source>
        <dbReference type="ARBA" id="ARBA00009085"/>
    </source>
</evidence>
<sequence length="606" mass="69506">DKAFLSIDKHFPGMCLDITGSRGQEVFKVPLSHTRLFLPEEYGVVLRVEEYAKQRQEANADKWETEIAKKYGLSLEEYRSQTEYMEKAKLANKEQDNHSRKTGGGQEEEGAAGVGTFKNNKSEKDKISESMMHIESGEPLSEERRQQEEQAYELARQQSQHGDSDQSEYAVIKGLEVKPVDNNYLNVDIPERQQDINPIPEDLRKPSPKAHHEEEGYKSLSSNDTPHQRSPNLRRSPDPPAAGYHLGQFRDRDYSNRPHDPSYDHGRNDLHDPPRNPDRHSDLERHRDLPHDSHHPPPPDPGNPSGDPPPDPHRQFTIGSMVYIDMQRGDPLYGVVKWIGTVPDFNGAIAGVEMASDHAYVQERPIKDCTDGTWRGTRFFTCPPGKAYFCPLNNLRQDTRYMDEGQVPAHMRQDCDNPLAKYAPVTEEIDTMGSPDELFHLYTGDGRGIQGHHNSCYLDSTVFGLFALSASFDDLLLEKPTEEVGRKVKYYLWKGIVNPLRKYGLARYESIMDLRDSLEEFGRMKGAKTDEKDPEEFLNLLFKEVLHIPPFLTIKRPFGIEKEFFIQLFFEIDPNNTEVPKTEKLIAQMFHEQNISFTRVSLYYLS</sequence>